<feature type="coiled-coil region" evidence="1">
    <location>
        <begin position="537"/>
        <end position="689"/>
    </location>
</feature>
<dbReference type="InterPro" id="IPR038609">
    <property type="entry name" value="HDA1_su2/3_sf"/>
</dbReference>
<keyword evidence="2" id="KW-0687">Ribonucleoprotein</keyword>
<evidence type="ECO:0000313" key="2">
    <source>
        <dbReference type="EMBL" id="RKF76281.1"/>
    </source>
</evidence>
<protein>
    <submittedName>
        <fullName evidence="2">Putative 60s ribosomal protein l4-a</fullName>
    </submittedName>
</protein>
<evidence type="ECO:0000256" key="1">
    <source>
        <dbReference type="SAM" id="Coils"/>
    </source>
</evidence>
<keyword evidence="1" id="KW-0175">Coiled coil</keyword>
<proteinExistence type="predicted"/>
<name>A0A420IP13_9PEZI</name>
<reference evidence="2 3" key="1">
    <citation type="journal article" date="2018" name="BMC Genomics">
        <title>Comparative genome analyses reveal sequence features reflecting distinct modes of host-adaptation between dicot and monocot powdery mildew.</title>
        <authorList>
            <person name="Wu Y."/>
            <person name="Ma X."/>
            <person name="Pan Z."/>
            <person name="Kale S.D."/>
            <person name="Song Y."/>
            <person name="King H."/>
            <person name="Zhang Q."/>
            <person name="Presley C."/>
            <person name="Deng X."/>
            <person name="Wei C.I."/>
            <person name="Xiao S."/>
        </authorList>
    </citation>
    <scope>NUCLEOTIDE SEQUENCE [LARGE SCALE GENOMIC DNA]</scope>
    <source>
        <strain evidence="2">UMSG1</strain>
    </source>
</reference>
<dbReference type="Proteomes" id="UP000285326">
    <property type="component" value="Unassembled WGS sequence"/>
</dbReference>
<organism evidence="2 3">
    <name type="scientific">Golovinomyces cichoracearum</name>
    <dbReference type="NCBI Taxonomy" id="62708"/>
    <lineage>
        <taxon>Eukaryota</taxon>
        <taxon>Fungi</taxon>
        <taxon>Dikarya</taxon>
        <taxon>Ascomycota</taxon>
        <taxon>Pezizomycotina</taxon>
        <taxon>Leotiomycetes</taxon>
        <taxon>Erysiphales</taxon>
        <taxon>Erysiphaceae</taxon>
        <taxon>Golovinomyces</taxon>
    </lineage>
</organism>
<dbReference type="Gene3D" id="1.10.287.1490">
    <property type="match status" value="1"/>
</dbReference>
<dbReference type="Gene3D" id="3.40.50.12360">
    <property type="match status" value="1"/>
</dbReference>
<accession>A0A420IP13</accession>
<dbReference type="AlphaFoldDB" id="A0A420IP13"/>
<gene>
    <name evidence="2" type="ORF">GcM1_228038</name>
</gene>
<keyword evidence="2" id="KW-0689">Ribosomal protein</keyword>
<dbReference type="GO" id="GO:0005840">
    <property type="term" value="C:ribosome"/>
    <property type="evidence" value="ECO:0007669"/>
    <property type="project" value="UniProtKB-KW"/>
</dbReference>
<comment type="caution">
    <text evidence="2">The sequence shown here is derived from an EMBL/GenBank/DDBJ whole genome shotgun (WGS) entry which is preliminary data.</text>
</comment>
<evidence type="ECO:0000313" key="3">
    <source>
        <dbReference type="Proteomes" id="UP000285326"/>
    </source>
</evidence>
<sequence>MNMLQANQLTENLPSRDQALSTASQDLFPCGTKDQQTTISCKISSGKDEHNTNSSTYALPISYIKPVMENIPIETESLSQFCKEFDVPLPLITQVRNIYVESLRRNRGKLYSIIEDTTISVSRQTEADFILDDLRRLCDYSRLTMNDHSLQRQDLQIYEAKYAENISTKLIFIVELLTHIRSYNQNVIIIIRQDLIDVFEAIFQSHGFSYCRADLPEMTSQFAENDKKITLLPTSSEIKNIKPANLIIAFDSSYSQFMHSKEFEKVIDTFKSSAFLLHLIIYRSVEHLEKNLEPTTNTIYDKLRLLRLIYTIASNVGVLPREYPEPPDSARLIAEYLQQSETGALWPLPTLTGIDENIENTEDEDIPGLLELLEGFSEALHKVASIDSTPIKRLSEYNCTENPDSPKRQKTGFFPKKSTPWSQMMQKTNNFGDKCLDQSQNGFQVADNDVAFSKSNNGADIHSRDYVSLLLQKLNTLQIQLRKRDKREIELDQKNLELEVRCLDFESSFKLIQPKYQEAINDRGLFEHEKEQAIGRESSLRQTLESKEKQLTKAQEENVKILQELKSAQEALSNSKIPELAELQKTRLEITVLKTENERLQKQTKLKDSDYDYMQTNYQKVSTSAASLAQQIRYQEDEIKALKIKAGENAFRINQIQTENAINDLQLMIRGLRAEKIELERHVEKLSEQYNAIMCGHPNTRGSSVPRSPRLNACVSSLRPTNRVVGGPNPMS</sequence>
<dbReference type="EMBL" id="MCBS01022854">
    <property type="protein sequence ID" value="RKF76281.1"/>
    <property type="molecule type" value="Genomic_DNA"/>
</dbReference>